<organism evidence="2 3">
    <name type="scientific">Phenylobacterium ferrooxidans</name>
    <dbReference type="NCBI Taxonomy" id="2982689"/>
    <lineage>
        <taxon>Bacteria</taxon>
        <taxon>Pseudomonadati</taxon>
        <taxon>Pseudomonadota</taxon>
        <taxon>Alphaproteobacteria</taxon>
        <taxon>Caulobacterales</taxon>
        <taxon>Caulobacteraceae</taxon>
        <taxon>Phenylobacterium</taxon>
    </lineage>
</organism>
<name>A0ABW6CIF0_9CAUL</name>
<keyword evidence="3" id="KW-1185">Reference proteome</keyword>
<evidence type="ECO:0000313" key="3">
    <source>
        <dbReference type="Proteomes" id="UP001598130"/>
    </source>
</evidence>
<sequence>MPAEKSPKPHQDATITGEPELLDDGQEEAFSYTAIERGLVKDPLAMDPDLLRPADTTDRPRREAGTDRPVIPPHSPTRPIQDA</sequence>
<feature type="compositionally biased region" description="Basic and acidic residues" evidence="1">
    <location>
        <begin position="1"/>
        <end position="11"/>
    </location>
</feature>
<evidence type="ECO:0000256" key="1">
    <source>
        <dbReference type="SAM" id="MobiDB-lite"/>
    </source>
</evidence>
<dbReference type="RefSeq" id="WP_377367337.1">
    <property type="nucleotide sequence ID" value="NZ_JAOTJD010000003.1"/>
</dbReference>
<evidence type="ECO:0000313" key="2">
    <source>
        <dbReference type="EMBL" id="MFD3262853.1"/>
    </source>
</evidence>
<protein>
    <submittedName>
        <fullName evidence="2">Uncharacterized protein</fullName>
    </submittedName>
</protein>
<reference evidence="2 3" key="1">
    <citation type="submission" date="2022-09" db="EMBL/GenBank/DDBJ databases">
        <title>New species of Phenylobacterium.</title>
        <authorList>
            <person name="Mieszkin S."/>
        </authorList>
    </citation>
    <scope>NUCLEOTIDE SEQUENCE [LARGE SCALE GENOMIC DNA]</scope>
    <source>
        <strain evidence="2 3">HK31-G</strain>
    </source>
</reference>
<accession>A0ABW6CIF0</accession>
<gene>
    <name evidence="2" type="ORF">OCL97_02610</name>
</gene>
<dbReference type="EMBL" id="JAOTJD010000003">
    <property type="protein sequence ID" value="MFD3262853.1"/>
    <property type="molecule type" value="Genomic_DNA"/>
</dbReference>
<proteinExistence type="predicted"/>
<feature type="compositionally biased region" description="Basic and acidic residues" evidence="1">
    <location>
        <begin position="49"/>
        <end position="66"/>
    </location>
</feature>
<dbReference type="Proteomes" id="UP001598130">
    <property type="component" value="Unassembled WGS sequence"/>
</dbReference>
<comment type="caution">
    <text evidence="2">The sequence shown here is derived from an EMBL/GenBank/DDBJ whole genome shotgun (WGS) entry which is preliminary data.</text>
</comment>
<feature type="region of interest" description="Disordered" evidence="1">
    <location>
        <begin position="40"/>
        <end position="83"/>
    </location>
</feature>
<feature type="region of interest" description="Disordered" evidence="1">
    <location>
        <begin position="1"/>
        <end position="28"/>
    </location>
</feature>